<gene>
    <name evidence="11" type="ORF">J2D73_05685</name>
</gene>
<proteinExistence type="inferred from homology"/>
<evidence type="ECO:0000313" key="11">
    <source>
        <dbReference type="EMBL" id="MBO1359287.1"/>
    </source>
</evidence>
<dbReference type="NCBIfam" id="TIGR01528">
    <property type="entry name" value="NMN_trans_PnuC"/>
    <property type="match status" value="1"/>
</dbReference>
<keyword evidence="5" id="KW-0813">Transport</keyword>
<keyword evidence="7 10" id="KW-0812">Transmembrane</keyword>
<feature type="transmembrane region" description="Helical" evidence="10">
    <location>
        <begin position="115"/>
        <end position="135"/>
    </location>
</feature>
<evidence type="ECO:0000313" key="12">
    <source>
        <dbReference type="Proteomes" id="UP000664771"/>
    </source>
</evidence>
<comment type="similarity">
    <text evidence="3">Belongs to the nicotinamide ribonucleoside (NR) uptake permease (TC 4.B.1) family.</text>
</comment>
<keyword evidence="8 10" id="KW-1133">Transmembrane helix</keyword>
<dbReference type="Proteomes" id="UP000664771">
    <property type="component" value="Unassembled WGS sequence"/>
</dbReference>
<evidence type="ECO:0000256" key="5">
    <source>
        <dbReference type="ARBA" id="ARBA00022448"/>
    </source>
</evidence>
<dbReference type="EMBL" id="JAFVMF010000005">
    <property type="protein sequence ID" value="MBO1359287.1"/>
    <property type="molecule type" value="Genomic_DNA"/>
</dbReference>
<dbReference type="PANTHER" id="PTHR36122:SF2">
    <property type="entry name" value="NICOTINAMIDE RIBOSIDE TRANSPORTER PNUC"/>
    <property type="match status" value="1"/>
</dbReference>
<feature type="transmembrane region" description="Helical" evidence="10">
    <location>
        <begin position="167"/>
        <end position="185"/>
    </location>
</feature>
<evidence type="ECO:0000256" key="3">
    <source>
        <dbReference type="ARBA" id="ARBA00006669"/>
    </source>
</evidence>
<comment type="caution">
    <text evidence="11">The sequence shown here is derived from an EMBL/GenBank/DDBJ whole genome shotgun (WGS) entry which is preliminary data.</text>
</comment>
<dbReference type="InterPro" id="IPR006419">
    <property type="entry name" value="NMN_transpt_PnuC"/>
</dbReference>
<evidence type="ECO:0000256" key="10">
    <source>
        <dbReference type="SAM" id="Phobius"/>
    </source>
</evidence>
<feature type="transmembrane region" description="Helical" evidence="10">
    <location>
        <begin position="25"/>
        <end position="45"/>
    </location>
</feature>
<dbReference type="PANTHER" id="PTHR36122">
    <property type="entry name" value="NICOTINAMIDE RIBOSIDE TRANSPORTER PNUC"/>
    <property type="match status" value="1"/>
</dbReference>
<evidence type="ECO:0000256" key="6">
    <source>
        <dbReference type="ARBA" id="ARBA00022475"/>
    </source>
</evidence>
<keyword evidence="6" id="KW-1003">Cell membrane</keyword>
<evidence type="ECO:0000256" key="2">
    <source>
        <dbReference type="ARBA" id="ARBA00004651"/>
    </source>
</evidence>
<evidence type="ECO:0000256" key="1">
    <source>
        <dbReference type="ARBA" id="ARBA00002672"/>
    </source>
</evidence>
<dbReference type="Pfam" id="PF04973">
    <property type="entry name" value="NMN_transporter"/>
    <property type="match status" value="1"/>
</dbReference>
<keyword evidence="12" id="KW-1185">Reference proteome</keyword>
<keyword evidence="9 10" id="KW-0472">Membrane</keyword>
<protein>
    <recommendedName>
        <fullName evidence="4">Nicotinamide riboside transporter PnuC</fullName>
    </recommendedName>
</protein>
<evidence type="ECO:0000256" key="4">
    <source>
        <dbReference type="ARBA" id="ARBA00017522"/>
    </source>
</evidence>
<evidence type="ECO:0000256" key="8">
    <source>
        <dbReference type="ARBA" id="ARBA00022989"/>
    </source>
</evidence>
<feature type="transmembrane region" description="Helical" evidence="10">
    <location>
        <begin position="142"/>
        <end position="161"/>
    </location>
</feature>
<reference evidence="11 12" key="1">
    <citation type="submission" date="2021-03" db="EMBL/GenBank/DDBJ databases">
        <title>The complete genome sequence of Acetobacter sacchari TBRC 11175.</title>
        <authorList>
            <person name="Charoenyingcharoen P."/>
            <person name="Yukphan P."/>
        </authorList>
    </citation>
    <scope>NUCLEOTIDE SEQUENCE [LARGE SCALE GENOMIC DNA]</scope>
    <source>
        <strain evidence="11 12">TBRC 11175</strain>
    </source>
</reference>
<comment type="function">
    <text evidence="1">Required for nicotinamide riboside transport across the inner membrane.</text>
</comment>
<comment type="subcellular location">
    <subcellularLocation>
        <location evidence="2">Cell membrane</location>
        <topology evidence="2">Multi-pass membrane protein</topology>
    </subcellularLocation>
</comment>
<accession>A0ABS3LTP8</accession>
<name>A0ABS3LTP8_9PROT</name>
<evidence type="ECO:0000256" key="7">
    <source>
        <dbReference type="ARBA" id="ARBA00022692"/>
    </source>
</evidence>
<organism evidence="11 12">
    <name type="scientific">Acetobacter sacchari</name>
    <dbReference type="NCBI Taxonomy" id="2661687"/>
    <lineage>
        <taxon>Bacteria</taxon>
        <taxon>Pseudomonadati</taxon>
        <taxon>Pseudomonadota</taxon>
        <taxon>Alphaproteobacteria</taxon>
        <taxon>Acetobacterales</taxon>
        <taxon>Acetobacteraceae</taxon>
        <taxon>Acetobacter</taxon>
    </lineage>
</organism>
<sequence>MNGMSPVEEIAVIVSLLGVWLTARRIWWCWPVGLVGVLLYAWLFYGWKLYSDMLLQGAYVVLQLYGWRRWRVRADAETVVGVAPLPTGEARMALGCGVAGAMALGWAMRRFTDAALPWMDAGLTSFSLVATLWAARRHRENWVLWIVVDTIYAGMFAYRGFYLTAALYALFVGLAIYGAVAWRGVGRRARFDRTFARTWKAGA</sequence>
<evidence type="ECO:0000256" key="9">
    <source>
        <dbReference type="ARBA" id="ARBA00023136"/>
    </source>
</evidence>